<reference evidence="3" key="6">
    <citation type="journal article" date="2002" name="Nature">
        <title>Analysis of the mouse transcriptome based on functional annotation of 60,770 full-length cDNAs.</title>
        <authorList>
            <consortium name="The FANTOM Consortium and the RIKEN Genome Exploration Research Group Phase I and II Team"/>
        </authorList>
    </citation>
    <scope>NUCLEOTIDE SEQUENCE</scope>
    <source>
        <strain evidence="3">C57BL/6J</strain>
        <tissue evidence="3">Thymus</tissue>
    </source>
</reference>
<reference evidence="3" key="2">
    <citation type="journal article" date="2000" name="Genome Res.">
        <title>Normalization and subtraction of cap-trapper-selected cDNAs to prepare full-length cDNA libraries for rapid discovery of new genes.</title>
        <authorList>
            <person name="Carninci P."/>
            <person name="Shibata Y."/>
            <person name="Hayatsu N."/>
            <person name="Sugahara Y."/>
            <person name="Shibata K."/>
            <person name="Itoh M."/>
            <person name="Konno H."/>
            <person name="Okazaki Y."/>
            <person name="Muramatsu M."/>
            <person name="Hayashizaki Y."/>
        </authorList>
    </citation>
    <scope>NUCLEOTIDE SEQUENCE</scope>
    <source>
        <strain evidence="3">C57BL/6J</strain>
        <tissue evidence="3">Thymus</tissue>
    </source>
</reference>
<dbReference type="UCSC" id="uc008dyn.2">
    <property type="organism name" value="mouse"/>
</dbReference>
<evidence type="ECO:0000313" key="2">
    <source>
        <dbReference type="EMBL" id="AAI15654.1"/>
    </source>
</evidence>
<reference evidence="3" key="1">
    <citation type="journal article" date="1999" name="Methods Enzymol.">
        <title>High-efficiency full-length cDNA cloning.</title>
        <authorList>
            <person name="Carninci P."/>
            <person name="Hayashizaki Y."/>
        </authorList>
    </citation>
    <scope>NUCLEOTIDE SEQUENCE</scope>
    <source>
        <strain evidence="3">C57BL/6J</strain>
        <tissue evidence="3">Thymus</tissue>
    </source>
</reference>
<feature type="compositionally biased region" description="Basic and acidic residues" evidence="1">
    <location>
        <begin position="134"/>
        <end position="166"/>
    </location>
</feature>
<dbReference type="EMBL" id="BC152345">
    <property type="protein sequence ID" value="AAI52346.1"/>
    <property type="molecule type" value="mRNA"/>
</dbReference>
<feature type="compositionally biased region" description="Polar residues" evidence="1">
    <location>
        <begin position="167"/>
        <end position="195"/>
    </location>
</feature>
<evidence type="ECO:0000256" key="1">
    <source>
        <dbReference type="SAM" id="MobiDB-lite"/>
    </source>
</evidence>
<dbReference type="EMBL" id="BC128496">
    <property type="protein sequence ID" value="AAI28497.1"/>
    <property type="molecule type" value="mRNA"/>
</dbReference>
<reference evidence="2" key="7">
    <citation type="journal article" date="2004" name="Genome Res.">
        <title>The status, quality, and expansion of the NIH full-length cDNA project: the Mammalian Gene Collection (MGC).</title>
        <authorList>
            <consortium name="The MGC Project Team"/>
            <person name="Gerhard D.S."/>
            <person name="Wagner L."/>
            <person name="Feingold E.A."/>
            <person name="Shenmen C.M."/>
            <person name="Grouse L.H."/>
            <person name="Schuler G."/>
            <person name="Klein S.L."/>
            <person name="Old S."/>
            <person name="Rasooly R."/>
            <person name="Good P."/>
            <person name="Guyer M."/>
            <person name="Peck A.M."/>
            <person name="Derge J.G."/>
            <person name="Lipman D."/>
            <person name="Collins F.S."/>
            <person name="Jang W."/>
            <person name="Sherry S."/>
            <person name="Feolo M."/>
            <person name="Misquitta L."/>
            <person name="Lee E."/>
            <person name="Rotmistrovsky K."/>
            <person name="Greenhut S.F."/>
            <person name="Schaefer C.F."/>
            <person name="Buetow K."/>
            <person name="Bonner T.I."/>
            <person name="Haussler D."/>
            <person name="Kent J."/>
            <person name="Kiekhaus M."/>
            <person name="Furey T."/>
            <person name="Brent M."/>
            <person name="Prange C."/>
            <person name="Schreiber K."/>
            <person name="Shapiro N."/>
            <person name="Bhat N.K."/>
            <person name="Hopkins R.F."/>
            <person name="Hsie F."/>
            <person name="Driscoll T."/>
            <person name="Soares M.B."/>
            <person name="Casavant T.L."/>
            <person name="Scheetz T.E."/>
            <person name="Brown-stein M.J."/>
            <person name="Usdin T.B."/>
            <person name="Toshiyuki S."/>
            <person name="Carninci P."/>
            <person name="Piao Y."/>
            <person name="Dudekula D.B."/>
            <person name="Ko M.S."/>
            <person name="Kawakami K."/>
            <person name="Suzuki Y."/>
            <person name="Sugano S."/>
            <person name="Gruber C.E."/>
            <person name="Smith M.R."/>
            <person name="Simmons B."/>
            <person name="Moore T."/>
            <person name="Waterman R."/>
            <person name="Johnson S.L."/>
            <person name="Ruan Y."/>
            <person name="Wei C.L."/>
            <person name="Mathavan S."/>
            <person name="Gunaratne P.H."/>
            <person name="Wu J."/>
            <person name="Garcia A.M."/>
            <person name="Hulyk S.W."/>
            <person name="Fuh E."/>
            <person name="Yuan Y."/>
            <person name="Sneed A."/>
            <person name="Kowis C."/>
            <person name="Hodgson A."/>
            <person name="Muzny D.M."/>
            <person name="McPherson J."/>
            <person name="Gibbs R.A."/>
            <person name="Fahey J."/>
            <person name="Helton E."/>
            <person name="Ketteman M."/>
            <person name="Madan A."/>
            <person name="Rodrigues S."/>
            <person name="Sanchez A."/>
            <person name="Whiting M."/>
            <person name="Madari A."/>
            <person name="Young A.C."/>
            <person name="Wetherby K.D."/>
            <person name="Granite S.J."/>
            <person name="Kwong P.N."/>
            <person name="Brinkley C.P."/>
            <person name="Pearson R.L."/>
            <person name="Bouffard G.G."/>
            <person name="Blakesly R.W."/>
            <person name="Green E.D."/>
            <person name="Dickson M.C."/>
            <person name="Rodriguez A.C."/>
            <person name="Grimwood J."/>
            <person name="Schmutz J."/>
            <person name="Myers R.M."/>
            <person name="Butterfield Y.S."/>
            <person name="Griffith M."/>
            <person name="Griffith O.L."/>
            <person name="Krzywinski M.I."/>
            <person name="Liao N."/>
            <person name="Morin R."/>
            <person name="Morrin R."/>
            <person name="Palmquist D."/>
            <person name="Petrescu A.S."/>
            <person name="Skalska U."/>
            <person name="Smailus D.E."/>
            <person name="Stott J.M."/>
            <person name="Schnerch A."/>
            <person name="Schein J.E."/>
            <person name="Jones S.J."/>
            <person name="Holt R.A."/>
            <person name="Baross A."/>
            <person name="Marra M.A."/>
            <person name="Clifton S."/>
            <person name="Makowski K.A."/>
            <person name="Bosak S."/>
            <person name="Malek J."/>
        </authorList>
    </citation>
    <scope>NUCLEOTIDE SEQUENCE [LARGE SCALE MRNA]</scope>
    <source>
        <tissue evidence="2">PCR rescued clones</tissue>
    </source>
</reference>
<dbReference type="EMBL" id="BC115654">
    <property type="protein sequence ID" value="AAI15655.1"/>
    <property type="molecule type" value="mRNA"/>
</dbReference>
<dbReference type="EMBL" id="BC115653">
    <property type="protein sequence ID" value="AAI15654.1"/>
    <property type="molecule type" value="mRNA"/>
</dbReference>
<dbReference type="MGI" id="MGI:2147319">
    <property type="gene designation" value="Svil"/>
</dbReference>
<reference evidence="3" key="5">
    <citation type="submission" date="2001-07" db="EMBL/GenBank/DDBJ databases">
        <authorList>
            <person name="Adachi J."/>
            <person name="Aizawa K."/>
            <person name="Akimura T."/>
            <person name="Arakawa T."/>
            <person name="Bono H."/>
            <person name="Carninci P."/>
            <person name="Fukuda S."/>
            <person name="Furuno M."/>
            <person name="Hanagaki T."/>
            <person name="Hara A."/>
            <person name="Hashizume W."/>
            <person name="Hayashida K."/>
            <person name="Hayatsu N."/>
            <person name="Hiramoto K."/>
            <person name="Hiraoka T."/>
            <person name="Hirozane T."/>
            <person name="Hori F."/>
            <person name="Imotani K."/>
            <person name="Ishii Y."/>
            <person name="Itoh M."/>
            <person name="Kagawa I."/>
            <person name="Kasukawa T."/>
            <person name="Katoh H."/>
            <person name="Kawai J."/>
            <person name="Kojima Y."/>
            <person name="Kondo S."/>
            <person name="Konno H."/>
            <person name="Kouda M."/>
            <person name="Koya S."/>
            <person name="Kurihara C."/>
            <person name="Matsuyama T."/>
            <person name="Miyazaki A."/>
            <person name="Murata M."/>
            <person name="Nakamura M."/>
            <person name="Nishi K."/>
            <person name="Nomura K."/>
            <person name="Numazaki R."/>
            <person name="Ohno M."/>
            <person name="Ohsato N."/>
            <person name="Okazaki Y."/>
            <person name="Saito R."/>
            <person name="Saitoh H."/>
            <person name="Sakai C."/>
            <person name="Sakai K."/>
            <person name="Sakazume N."/>
            <person name="Sano H."/>
            <person name="Sasaki D."/>
            <person name="Shibata K."/>
            <person name="Shinagawa A."/>
            <person name="Shiraki T."/>
            <person name="Sogabe Y."/>
            <person name="Tagami M."/>
            <person name="Tagawa A."/>
            <person name="Takahashi F."/>
            <person name="Takaku-Akahira S."/>
            <person name="Takeda Y."/>
            <person name="Tanaka T."/>
            <person name="Tomaru A."/>
            <person name="Toya T."/>
            <person name="Yasunishi A."/>
            <person name="Muramatsu M."/>
            <person name="Hayashizaki Y."/>
        </authorList>
    </citation>
    <scope>NUCLEOTIDE SEQUENCE</scope>
    <source>
        <strain evidence="3">C57BL/6J</strain>
        <tissue evidence="3">Thymus</tissue>
    </source>
</reference>
<evidence type="ECO:0000313" key="3">
    <source>
        <dbReference type="EMBL" id="BAC31098.1"/>
    </source>
</evidence>
<reference evidence="3" key="9">
    <citation type="journal article" date="2005" name="Science">
        <title>Antisense Transcription in the Mammalian Transcriptome.</title>
        <authorList>
            <consortium name="RIKEN Genome Exploration Research Group and Genome Science Group (Genome Network Project Core Group) and the FANTOM Consortium"/>
        </authorList>
    </citation>
    <scope>NUCLEOTIDE SEQUENCE</scope>
    <source>
        <strain evidence="3">C57BL/6J</strain>
        <tissue evidence="3">Thymus</tissue>
    </source>
</reference>
<feature type="compositionally biased region" description="Polar residues" evidence="1">
    <location>
        <begin position="63"/>
        <end position="73"/>
    </location>
</feature>
<evidence type="ECO:0000313" key="4">
    <source>
        <dbReference type="MGI" id="MGI:2147319"/>
    </source>
</evidence>
<feature type="compositionally biased region" description="Polar residues" evidence="1">
    <location>
        <begin position="230"/>
        <end position="241"/>
    </location>
</feature>
<reference evidence="3" key="8">
    <citation type="journal article" date="2005" name="Science">
        <title>The Transcriptional Landscape of the Mammalian Genome.</title>
        <authorList>
            <consortium name="The FANTOM Consortium"/>
            <consortium name="Riken Genome Exploration Research Group and Genome Science Group (Genome Network Project Core Group)"/>
        </authorList>
    </citation>
    <scope>NUCLEOTIDE SEQUENCE</scope>
    <source>
        <strain evidence="3">C57BL/6J</strain>
        <tissue evidence="3">Thymus</tissue>
    </source>
</reference>
<reference evidence="3" key="4">
    <citation type="journal article" date="2001" name="Nature">
        <title>Functional annotation of a full-length mouse cDNA collection.</title>
        <authorList>
            <consortium name="The RIKEN Genome Exploration Research Group Phase II Team and the FANTOM Consortium"/>
        </authorList>
    </citation>
    <scope>NUCLEOTIDE SEQUENCE</scope>
    <source>
        <strain evidence="3">C57BL/6J</strain>
        <tissue evidence="3">Thymus</tissue>
    </source>
</reference>
<organism evidence="3">
    <name type="scientific">Mus musculus</name>
    <name type="common">Mouse</name>
    <dbReference type="NCBI Taxonomy" id="10090"/>
    <lineage>
        <taxon>Eukaryota</taxon>
        <taxon>Metazoa</taxon>
        <taxon>Chordata</taxon>
        <taxon>Craniata</taxon>
        <taxon>Vertebrata</taxon>
        <taxon>Euteleostomi</taxon>
        <taxon>Mammalia</taxon>
        <taxon>Eutheria</taxon>
        <taxon>Euarchontoglires</taxon>
        <taxon>Glires</taxon>
        <taxon>Rodentia</taxon>
        <taxon>Myomorpha</taxon>
        <taxon>Muroidea</taxon>
        <taxon>Muridae</taxon>
        <taxon>Murinae</taxon>
        <taxon>Mus</taxon>
        <taxon>Mus</taxon>
    </lineage>
</organism>
<reference evidence="3" key="3">
    <citation type="journal article" date="2000" name="Genome Res.">
        <title>RIKEN integrated sequence analysis (RISA) system--384-format sequencing pipeline with 384 multicapillary sequencer.</title>
        <authorList>
            <person name="Shibata K."/>
            <person name="Itoh M."/>
            <person name="Aizawa K."/>
            <person name="Nagaoka S."/>
            <person name="Sasaki N."/>
            <person name="Carninci P."/>
            <person name="Konno H."/>
            <person name="Akiyama J."/>
            <person name="Nishi K."/>
            <person name="Kitsunai T."/>
            <person name="Tashiro H."/>
            <person name="Itoh M."/>
            <person name="Sumi N."/>
            <person name="Ishii Y."/>
            <person name="Nakamura S."/>
            <person name="Hazama M."/>
            <person name="Nishine T."/>
            <person name="Harada A."/>
            <person name="Yamamoto R."/>
            <person name="Matsumoto H."/>
            <person name="Sakaguchi S."/>
            <person name="Ikegami T."/>
            <person name="Kashiwagi K."/>
            <person name="Fujiwake S."/>
            <person name="Inoue K."/>
            <person name="Togawa Y."/>
            <person name="Izawa M."/>
            <person name="Ohara E."/>
            <person name="Watahiki M."/>
            <person name="Yoneda Y."/>
            <person name="Ishikawa T."/>
            <person name="Ozawa K."/>
            <person name="Tanaka T."/>
            <person name="Matsuura S."/>
            <person name="Kawai J."/>
            <person name="Okazaki Y."/>
            <person name="Muramatsu M."/>
            <person name="Inoue Y."/>
            <person name="Kira A."/>
            <person name="Hayashizaki Y."/>
        </authorList>
    </citation>
    <scope>NUCLEOTIDE SEQUENCE</scope>
    <source>
        <strain evidence="3">C57BL/6J</strain>
        <tissue evidence="3">Thymus</tissue>
    </source>
</reference>
<name>Q8C9L0_MOUSE</name>
<proteinExistence type="evidence at transcript level"/>
<dbReference type="EMBL" id="BC152346">
    <property type="protein sequence ID" value="AAI52347.1"/>
    <property type="molecule type" value="mRNA"/>
</dbReference>
<dbReference type="AGR" id="MGI:2147319"/>
<feature type="region of interest" description="Disordered" evidence="1">
    <location>
        <begin position="107"/>
        <end position="257"/>
    </location>
</feature>
<dbReference type="AlphaFoldDB" id="Q8C9L0"/>
<dbReference type="EMBL" id="AK041925">
    <property type="protein sequence ID" value="BAC31098.1"/>
    <property type="molecule type" value="mRNA"/>
</dbReference>
<feature type="region of interest" description="Disordered" evidence="1">
    <location>
        <begin position="37"/>
        <end position="94"/>
    </location>
</feature>
<gene>
    <name evidence="2 4" type="primary">Svil</name>
</gene>
<dbReference type="PeptideAtlas" id="Q8C9L0"/>
<accession>Q8C9L0</accession>
<protein>
    <submittedName>
        <fullName evidence="2">Svil protein</fullName>
    </submittedName>
</protein>
<feature type="compositionally biased region" description="Polar residues" evidence="1">
    <location>
        <begin position="81"/>
        <end position="90"/>
    </location>
</feature>
<sequence length="284" mass="31983">MKRKERIARRLEGIENDSQPILLQSCTGLVTHRLLEEDTPRYMRATDPASPHIGRSKEEEDTPGSSLEKQTPSKYCIETSGIHSSGSMDTHSLESKAERIARYKAERRRQLAEKYGLTLDPEADSEYLSRYAKSRKDPDVTERRGKSDKQEEQSKDANSRHSRTESGPRTSLVASQDCTPLGSNMSDQEQLLNVENQRRVQDPPLGEDGSSAFFSERSISFPEVPRSPKQIPSSPLQQPASPNHPGDSPLPTEARARYPSGSEIPVVEGEYLLFFFYSFTFCPY</sequence>